<evidence type="ECO:0000313" key="2">
    <source>
        <dbReference type="EMBL" id="GGG17044.1"/>
    </source>
</evidence>
<organism evidence="2 3">
    <name type="scientific">Caldovatus sediminis</name>
    <dbReference type="NCBI Taxonomy" id="2041189"/>
    <lineage>
        <taxon>Bacteria</taxon>
        <taxon>Pseudomonadati</taxon>
        <taxon>Pseudomonadota</taxon>
        <taxon>Alphaproteobacteria</taxon>
        <taxon>Acetobacterales</taxon>
        <taxon>Roseomonadaceae</taxon>
        <taxon>Caldovatus</taxon>
    </lineage>
</organism>
<keyword evidence="1" id="KW-0812">Transmembrane</keyword>
<evidence type="ECO:0000256" key="1">
    <source>
        <dbReference type="SAM" id="Phobius"/>
    </source>
</evidence>
<proteinExistence type="predicted"/>
<evidence type="ECO:0000313" key="3">
    <source>
        <dbReference type="Proteomes" id="UP000597507"/>
    </source>
</evidence>
<feature type="transmembrane region" description="Helical" evidence="1">
    <location>
        <begin position="95"/>
        <end position="116"/>
    </location>
</feature>
<sequence length="126" mass="13398">MNAVATPIHNPILRYWQGRGRLAPLYWGWGVAGSIVLAILIAGPPLAGLAGLPWALGGIAVGAVYTVWILVSIWRCSGNIDSPAPLGVPREAWGMLARWLTVAWAINAGGMAIMLLQSLMYPALAR</sequence>
<feature type="transmembrane region" description="Helical" evidence="1">
    <location>
        <begin position="26"/>
        <end position="47"/>
    </location>
</feature>
<dbReference type="RefSeq" id="WP_188897456.1">
    <property type="nucleotide sequence ID" value="NZ_BMKS01000001.1"/>
</dbReference>
<name>A0A8J2Z8B0_9PROT</name>
<protein>
    <submittedName>
        <fullName evidence="2">Uncharacterized protein</fullName>
    </submittedName>
</protein>
<keyword evidence="3" id="KW-1185">Reference proteome</keyword>
<dbReference type="Proteomes" id="UP000597507">
    <property type="component" value="Unassembled WGS sequence"/>
</dbReference>
<gene>
    <name evidence="2" type="ORF">GCM10010964_01630</name>
</gene>
<keyword evidence="1" id="KW-1133">Transmembrane helix</keyword>
<dbReference type="EMBL" id="BMKS01000001">
    <property type="protein sequence ID" value="GGG17044.1"/>
    <property type="molecule type" value="Genomic_DNA"/>
</dbReference>
<feature type="transmembrane region" description="Helical" evidence="1">
    <location>
        <begin position="54"/>
        <end position="75"/>
    </location>
</feature>
<dbReference type="AlphaFoldDB" id="A0A8J2Z8B0"/>
<reference evidence="2 3" key="1">
    <citation type="journal article" date="2014" name="Int. J. Syst. Evol. Microbiol.">
        <title>Complete genome sequence of Corynebacterium casei LMG S-19264T (=DSM 44701T), isolated from a smear-ripened cheese.</title>
        <authorList>
            <consortium name="US DOE Joint Genome Institute (JGI-PGF)"/>
            <person name="Walter F."/>
            <person name="Albersmeier A."/>
            <person name="Kalinowski J."/>
            <person name="Ruckert C."/>
        </authorList>
    </citation>
    <scope>NUCLEOTIDE SEQUENCE [LARGE SCALE GENOMIC DNA]</scope>
    <source>
        <strain evidence="2 3">CGMCC 1.16330</strain>
    </source>
</reference>
<accession>A0A8J2Z8B0</accession>
<keyword evidence="1" id="KW-0472">Membrane</keyword>
<comment type="caution">
    <text evidence="2">The sequence shown here is derived from an EMBL/GenBank/DDBJ whole genome shotgun (WGS) entry which is preliminary data.</text>
</comment>